<dbReference type="SUPFAM" id="SSF54160">
    <property type="entry name" value="Chromo domain-like"/>
    <property type="match status" value="1"/>
</dbReference>
<dbReference type="GO" id="GO:0006338">
    <property type="term" value="P:chromatin remodeling"/>
    <property type="evidence" value="ECO:0007669"/>
    <property type="project" value="UniProtKB-ARBA"/>
</dbReference>
<dbReference type="Pfam" id="PF00385">
    <property type="entry name" value="Chromo"/>
    <property type="match status" value="1"/>
</dbReference>
<feature type="region of interest" description="Disordered" evidence="2">
    <location>
        <begin position="23"/>
        <end position="50"/>
    </location>
</feature>
<dbReference type="InterPro" id="IPR000953">
    <property type="entry name" value="Chromo/chromo_shadow_dom"/>
</dbReference>
<protein>
    <recommendedName>
        <fullName evidence="3">Chromo domain-containing protein</fullName>
    </recommendedName>
</protein>
<evidence type="ECO:0000256" key="2">
    <source>
        <dbReference type="SAM" id="MobiDB-lite"/>
    </source>
</evidence>
<comment type="subunit">
    <text evidence="1">Component of the NuA4 histone acetyltransferase complex.</text>
</comment>
<feature type="compositionally biased region" description="Basic and acidic residues" evidence="2">
    <location>
        <begin position="41"/>
        <end position="50"/>
    </location>
</feature>
<gene>
    <name evidence="4" type="ORF">N7449_008037</name>
</gene>
<dbReference type="Gene3D" id="2.40.50.40">
    <property type="match status" value="1"/>
</dbReference>
<reference evidence="4" key="2">
    <citation type="journal article" date="2023" name="IMA Fungus">
        <title>Comparative genomic study of the Penicillium genus elucidates a diverse pangenome and 15 lateral gene transfer events.</title>
        <authorList>
            <person name="Petersen C."/>
            <person name="Sorensen T."/>
            <person name="Nielsen M.R."/>
            <person name="Sondergaard T.E."/>
            <person name="Sorensen J.L."/>
            <person name="Fitzpatrick D.A."/>
            <person name="Frisvad J.C."/>
            <person name="Nielsen K.L."/>
        </authorList>
    </citation>
    <scope>NUCLEOTIDE SEQUENCE</scope>
    <source>
        <strain evidence="4">IBT 20477</strain>
    </source>
</reference>
<feature type="domain" description="Chromo" evidence="3">
    <location>
        <begin position="53"/>
        <end position="112"/>
    </location>
</feature>
<dbReference type="InterPro" id="IPR023780">
    <property type="entry name" value="Chromo_domain"/>
</dbReference>
<keyword evidence="5" id="KW-1185">Reference proteome</keyword>
<evidence type="ECO:0000259" key="3">
    <source>
        <dbReference type="PROSITE" id="PS50013"/>
    </source>
</evidence>
<dbReference type="InterPro" id="IPR016197">
    <property type="entry name" value="Chromo-like_dom_sf"/>
</dbReference>
<dbReference type="OrthoDB" id="4365225at2759"/>
<organism evidence="4 5">
    <name type="scientific">Penicillium cf. viridicatum</name>
    <dbReference type="NCBI Taxonomy" id="2972119"/>
    <lineage>
        <taxon>Eukaryota</taxon>
        <taxon>Fungi</taxon>
        <taxon>Dikarya</taxon>
        <taxon>Ascomycota</taxon>
        <taxon>Pezizomycotina</taxon>
        <taxon>Eurotiomycetes</taxon>
        <taxon>Eurotiomycetidae</taxon>
        <taxon>Eurotiales</taxon>
        <taxon>Aspergillaceae</taxon>
        <taxon>Penicillium</taxon>
    </lineage>
</organism>
<evidence type="ECO:0000313" key="4">
    <source>
        <dbReference type="EMBL" id="KAJ5197558.1"/>
    </source>
</evidence>
<name>A0A9W9MD54_9EURO</name>
<proteinExistence type="predicted"/>
<dbReference type="SMART" id="SM00298">
    <property type="entry name" value="CHROMO"/>
    <property type="match status" value="1"/>
</dbReference>
<dbReference type="AlphaFoldDB" id="A0A9W9MD54"/>
<reference evidence="4" key="1">
    <citation type="submission" date="2022-11" db="EMBL/GenBank/DDBJ databases">
        <authorList>
            <person name="Petersen C."/>
        </authorList>
    </citation>
    <scope>NUCLEOTIDE SEQUENCE</scope>
    <source>
        <strain evidence="4">IBT 20477</strain>
    </source>
</reference>
<sequence>MPTPRNWASTWKIHPVISIEHLEPVPNPDPFQREAPAPEATTDKRFPDDTDRYEVKRVLDSTVRCADRYRTPRTDYLIQWRGQRREEAEWVKERDAIGAEEAIDEFKRQRQQ</sequence>
<evidence type="ECO:0000256" key="1">
    <source>
        <dbReference type="ARBA" id="ARBA00011353"/>
    </source>
</evidence>
<comment type="caution">
    <text evidence="4">The sequence shown here is derived from an EMBL/GenBank/DDBJ whole genome shotgun (WGS) entry which is preliminary data.</text>
</comment>
<dbReference type="PROSITE" id="PS50013">
    <property type="entry name" value="CHROMO_2"/>
    <property type="match status" value="1"/>
</dbReference>
<dbReference type="Proteomes" id="UP001150942">
    <property type="component" value="Unassembled WGS sequence"/>
</dbReference>
<evidence type="ECO:0000313" key="5">
    <source>
        <dbReference type="Proteomes" id="UP001150942"/>
    </source>
</evidence>
<accession>A0A9W9MD54</accession>
<dbReference type="EMBL" id="JAPQKQ010000005">
    <property type="protein sequence ID" value="KAJ5197558.1"/>
    <property type="molecule type" value="Genomic_DNA"/>
</dbReference>